<name>A0A1F7GFK2_9BACT</name>
<gene>
    <name evidence="1" type="ORF">A2774_02030</name>
</gene>
<protein>
    <recommendedName>
        <fullName evidence="3">CHAD domain-containing protein</fullName>
    </recommendedName>
</protein>
<sequence>MAFIISKKSVRNGNVNELYYLVENHREDKRIKRKTLLALKKYKTVAELLDSTLQEYASITNKLHRFEKDLDDLIRYDKKPRFSFGDSSIIKRSIEKLIEHKKADIEACQMKIDRIKRYVVPEIK</sequence>
<evidence type="ECO:0008006" key="3">
    <source>
        <dbReference type="Google" id="ProtNLM"/>
    </source>
</evidence>
<dbReference type="AlphaFoldDB" id="A0A1F7GFK2"/>
<organism evidence="1 2">
    <name type="scientific">Candidatus Roizmanbacteria bacterium RIFCSPHIGHO2_01_FULL_39_12c</name>
    <dbReference type="NCBI Taxonomy" id="1802031"/>
    <lineage>
        <taxon>Bacteria</taxon>
        <taxon>Candidatus Roizmaniibacteriota</taxon>
    </lineage>
</organism>
<dbReference type="Proteomes" id="UP000177208">
    <property type="component" value="Unassembled WGS sequence"/>
</dbReference>
<evidence type="ECO:0000313" key="2">
    <source>
        <dbReference type="Proteomes" id="UP000177208"/>
    </source>
</evidence>
<reference evidence="1 2" key="1">
    <citation type="journal article" date="2016" name="Nat. Commun.">
        <title>Thousands of microbial genomes shed light on interconnected biogeochemical processes in an aquifer system.</title>
        <authorList>
            <person name="Anantharaman K."/>
            <person name="Brown C.T."/>
            <person name="Hug L.A."/>
            <person name="Sharon I."/>
            <person name="Castelle C.J."/>
            <person name="Probst A.J."/>
            <person name="Thomas B.C."/>
            <person name="Singh A."/>
            <person name="Wilkins M.J."/>
            <person name="Karaoz U."/>
            <person name="Brodie E.L."/>
            <person name="Williams K.H."/>
            <person name="Hubbard S.S."/>
            <person name="Banfield J.F."/>
        </authorList>
    </citation>
    <scope>NUCLEOTIDE SEQUENCE [LARGE SCALE GENOMIC DNA]</scope>
</reference>
<dbReference type="EMBL" id="MFZG01000001">
    <property type="protein sequence ID" value="OGK17719.1"/>
    <property type="molecule type" value="Genomic_DNA"/>
</dbReference>
<accession>A0A1F7GFK2</accession>
<comment type="caution">
    <text evidence="1">The sequence shown here is derived from an EMBL/GenBank/DDBJ whole genome shotgun (WGS) entry which is preliminary data.</text>
</comment>
<evidence type="ECO:0000313" key="1">
    <source>
        <dbReference type="EMBL" id="OGK17719.1"/>
    </source>
</evidence>
<proteinExistence type="predicted"/>